<dbReference type="EMBL" id="LHPH01000020">
    <property type="protein sequence ID" value="KPH60780.1"/>
    <property type="molecule type" value="Genomic_DNA"/>
</dbReference>
<keyword evidence="1" id="KW-0732">Signal</keyword>
<evidence type="ECO:0000313" key="3">
    <source>
        <dbReference type="Proteomes" id="UP000037848"/>
    </source>
</evidence>
<feature type="chain" id="PRO_5005870680" evidence="1">
    <location>
        <begin position="31"/>
        <end position="230"/>
    </location>
</feature>
<protein>
    <submittedName>
        <fullName evidence="2">Uncharacterized protein</fullName>
    </submittedName>
</protein>
<feature type="signal peptide" evidence="1">
    <location>
        <begin position="1"/>
        <end position="30"/>
    </location>
</feature>
<sequence length="230" mass="25599">MQYTKSSTMNPQLKSLSLFALFSISFVTTASNSVTINTLVKPNSHQLKIIKNDHLLYHANTQWSASDVVLNVSVGHQTQRGKIVINRNSVSAFNELGEPLWQDDRLDNKVCLPELFAEFIRANLTELKKEQSITCVGPVLKAKKLAPFKVTLLSQTPEQLIVNIGPGSFGMWFFMDNIELILNNDATYVLAYKGITPAPSSLSGKMSYLNMTASSKVSYPIAKIENTILW</sequence>
<accession>A0A0N1ETQ5</accession>
<dbReference type="AlphaFoldDB" id="A0A0N1ETQ5"/>
<dbReference type="PATRIC" id="fig|187330.3.peg.1578"/>
<evidence type="ECO:0000256" key="1">
    <source>
        <dbReference type="SAM" id="SignalP"/>
    </source>
</evidence>
<comment type="caution">
    <text evidence="2">The sequence shown here is derived from an EMBL/GenBank/DDBJ whole genome shotgun (WGS) entry which is preliminary data.</text>
</comment>
<proteinExistence type="predicted"/>
<evidence type="ECO:0000313" key="2">
    <source>
        <dbReference type="EMBL" id="KPH60780.1"/>
    </source>
</evidence>
<dbReference type="Proteomes" id="UP000037848">
    <property type="component" value="Unassembled WGS sequence"/>
</dbReference>
<organism evidence="2 3">
    <name type="scientific">Pseudoalteromonas porphyrae</name>
    <dbReference type="NCBI Taxonomy" id="187330"/>
    <lineage>
        <taxon>Bacteria</taxon>
        <taxon>Pseudomonadati</taxon>
        <taxon>Pseudomonadota</taxon>
        <taxon>Gammaproteobacteria</taxon>
        <taxon>Alteromonadales</taxon>
        <taxon>Pseudoalteromonadaceae</taxon>
        <taxon>Pseudoalteromonas</taxon>
    </lineage>
</organism>
<keyword evidence="3" id="KW-1185">Reference proteome</keyword>
<reference evidence="2 3" key="1">
    <citation type="submission" date="2015-08" db="EMBL/GenBank/DDBJ databases">
        <title>Draft Genome Sequence of Pseudoalteromonas porphyrae UCD-SED14.</title>
        <authorList>
            <person name="Coil D.A."/>
            <person name="Jospin G."/>
            <person name="Lee R.D."/>
            <person name="Eisen J.A."/>
        </authorList>
    </citation>
    <scope>NUCLEOTIDE SEQUENCE [LARGE SCALE GENOMIC DNA]</scope>
    <source>
        <strain evidence="2 3">UCD-SED14</strain>
    </source>
</reference>
<name>A0A0N1ETQ5_9GAMM</name>
<gene>
    <name evidence="2" type="ORF">ADS77_15715</name>
</gene>